<gene>
    <name evidence="3" type="ORF">BT96DRAFT_920925</name>
</gene>
<feature type="domain" description="RRM" evidence="2">
    <location>
        <begin position="59"/>
        <end position="138"/>
    </location>
</feature>
<dbReference type="Proteomes" id="UP000799118">
    <property type="component" value="Unassembled WGS sequence"/>
</dbReference>
<dbReference type="PROSITE" id="PS50102">
    <property type="entry name" value="RRM"/>
    <property type="match status" value="1"/>
</dbReference>
<accession>A0A6A4HJU5</accession>
<evidence type="ECO:0000313" key="4">
    <source>
        <dbReference type="Proteomes" id="UP000799118"/>
    </source>
</evidence>
<proteinExistence type="predicted"/>
<protein>
    <recommendedName>
        <fullName evidence="2">RRM domain-containing protein</fullName>
    </recommendedName>
</protein>
<name>A0A6A4HJU5_9AGAR</name>
<keyword evidence="4" id="KW-1185">Reference proteome</keyword>
<evidence type="ECO:0000256" key="1">
    <source>
        <dbReference type="PROSITE-ProRule" id="PRU00176"/>
    </source>
</evidence>
<reference evidence="3" key="1">
    <citation type="journal article" date="2019" name="Environ. Microbiol.">
        <title>Fungal ecological strategies reflected in gene transcription - a case study of two litter decomposers.</title>
        <authorList>
            <person name="Barbi F."/>
            <person name="Kohler A."/>
            <person name="Barry K."/>
            <person name="Baskaran P."/>
            <person name="Daum C."/>
            <person name="Fauchery L."/>
            <person name="Ihrmark K."/>
            <person name="Kuo A."/>
            <person name="LaButti K."/>
            <person name="Lipzen A."/>
            <person name="Morin E."/>
            <person name="Grigoriev I.V."/>
            <person name="Henrissat B."/>
            <person name="Lindahl B."/>
            <person name="Martin F."/>
        </authorList>
    </citation>
    <scope>NUCLEOTIDE SEQUENCE</scope>
    <source>
        <strain evidence="3">JB14</strain>
    </source>
</reference>
<sequence>MIPSHKLCAQVVYESDDSADKFIKAAREKSIIIHGAPIGCRPSLDPASLADRMLRAPSREVTVLNLPLDKDETSEVTSLLSQFGSIDWADLTRYYSGPAGFAVVQFAEVESAKKAFEAAKNGKVSISDQQLFIHYNDMPARKRGDNRVLTLVNDAAKVTEQQLKEWLKPFQESITKFGLKDGVVFSTEVAAFKAGHYLLSHPEFPADSHNPGLKIRRAPSLNKP</sequence>
<dbReference type="InterPro" id="IPR000504">
    <property type="entry name" value="RRM_dom"/>
</dbReference>
<dbReference type="AlphaFoldDB" id="A0A6A4HJU5"/>
<dbReference type="EMBL" id="ML769485">
    <property type="protein sequence ID" value="KAE9398263.1"/>
    <property type="molecule type" value="Genomic_DNA"/>
</dbReference>
<evidence type="ECO:0000313" key="3">
    <source>
        <dbReference type="EMBL" id="KAE9398263.1"/>
    </source>
</evidence>
<dbReference type="SUPFAM" id="SSF54928">
    <property type="entry name" value="RNA-binding domain, RBD"/>
    <property type="match status" value="1"/>
</dbReference>
<dbReference type="CDD" id="cd00590">
    <property type="entry name" value="RRM_SF"/>
    <property type="match status" value="1"/>
</dbReference>
<organism evidence="3 4">
    <name type="scientific">Gymnopus androsaceus JB14</name>
    <dbReference type="NCBI Taxonomy" id="1447944"/>
    <lineage>
        <taxon>Eukaryota</taxon>
        <taxon>Fungi</taxon>
        <taxon>Dikarya</taxon>
        <taxon>Basidiomycota</taxon>
        <taxon>Agaricomycotina</taxon>
        <taxon>Agaricomycetes</taxon>
        <taxon>Agaricomycetidae</taxon>
        <taxon>Agaricales</taxon>
        <taxon>Marasmiineae</taxon>
        <taxon>Omphalotaceae</taxon>
        <taxon>Gymnopus</taxon>
    </lineage>
</organism>
<keyword evidence="1" id="KW-0694">RNA-binding</keyword>
<dbReference type="InterPro" id="IPR035979">
    <property type="entry name" value="RBD_domain_sf"/>
</dbReference>
<dbReference type="OrthoDB" id="6730379at2759"/>
<evidence type="ECO:0000259" key="2">
    <source>
        <dbReference type="PROSITE" id="PS50102"/>
    </source>
</evidence>
<dbReference type="GO" id="GO:0003723">
    <property type="term" value="F:RNA binding"/>
    <property type="evidence" value="ECO:0007669"/>
    <property type="project" value="UniProtKB-UniRule"/>
</dbReference>
<dbReference type="Pfam" id="PF00076">
    <property type="entry name" value="RRM_1"/>
    <property type="match status" value="1"/>
</dbReference>
<dbReference type="Gene3D" id="3.30.70.330">
    <property type="match status" value="1"/>
</dbReference>
<dbReference type="InterPro" id="IPR012677">
    <property type="entry name" value="Nucleotide-bd_a/b_plait_sf"/>
</dbReference>